<dbReference type="AlphaFoldDB" id="A0A0E3UNM7"/>
<dbReference type="PANTHER" id="PTHR40269:SF1">
    <property type="entry name" value="OUTER MEMBRANE PROTEIN"/>
    <property type="match status" value="1"/>
</dbReference>
<gene>
    <name evidence="2" type="ORF">WQ53_10310</name>
</gene>
<dbReference type="PATRIC" id="fig|314722.6.peg.2218"/>
<feature type="compositionally biased region" description="Basic and acidic residues" evidence="1">
    <location>
        <begin position="365"/>
        <end position="445"/>
    </location>
</feature>
<dbReference type="InterPro" id="IPR021728">
    <property type="entry name" value="DUF3300"/>
</dbReference>
<accession>A0A0E3UNM7</accession>
<feature type="compositionally biased region" description="Basic and acidic residues" evidence="1">
    <location>
        <begin position="299"/>
        <end position="357"/>
    </location>
</feature>
<evidence type="ECO:0000313" key="2">
    <source>
        <dbReference type="EMBL" id="AKC87080.1"/>
    </source>
</evidence>
<dbReference type="OrthoDB" id="197257at2"/>
<keyword evidence="3" id="KW-1185">Reference proteome</keyword>
<dbReference type="PANTHER" id="PTHR40269">
    <property type="entry name" value="OUTER MEMBRANE PROTEIN-RELATED"/>
    <property type="match status" value="1"/>
</dbReference>
<dbReference type="Pfam" id="PF11737">
    <property type="entry name" value="DUF3300"/>
    <property type="match status" value="1"/>
</dbReference>
<name>A0A0E3UNM7_9GAMM</name>
<evidence type="ECO:0000256" key="1">
    <source>
        <dbReference type="SAM" id="MobiDB-lite"/>
    </source>
</evidence>
<feature type="compositionally biased region" description="Low complexity" evidence="1">
    <location>
        <begin position="446"/>
        <end position="456"/>
    </location>
</feature>
<evidence type="ECO:0008006" key="4">
    <source>
        <dbReference type="Google" id="ProtNLM"/>
    </source>
</evidence>
<feature type="region of interest" description="Disordered" evidence="1">
    <location>
        <begin position="20"/>
        <end position="40"/>
    </location>
</feature>
<feature type="compositionally biased region" description="Low complexity" evidence="1">
    <location>
        <begin position="481"/>
        <end position="497"/>
    </location>
</feature>
<protein>
    <recommendedName>
        <fullName evidence="4">DUF3300 domain-containing protein</fullName>
    </recommendedName>
</protein>
<dbReference type="KEGG" id="psuw:WQ53_10310"/>
<dbReference type="Proteomes" id="UP000033067">
    <property type="component" value="Chromosome"/>
</dbReference>
<dbReference type="PROSITE" id="PS51257">
    <property type="entry name" value="PROKAR_LIPOPROTEIN"/>
    <property type="match status" value="1"/>
</dbReference>
<organism evidence="2 3">
    <name type="scientific">Pseudoxanthomonas suwonensis</name>
    <dbReference type="NCBI Taxonomy" id="314722"/>
    <lineage>
        <taxon>Bacteria</taxon>
        <taxon>Pseudomonadati</taxon>
        <taxon>Pseudomonadota</taxon>
        <taxon>Gammaproteobacteria</taxon>
        <taxon>Lysobacterales</taxon>
        <taxon>Lysobacteraceae</taxon>
        <taxon>Pseudoxanthomonas</taxon>
    </lineage>
</organism>
<proteinExistence type="predicted"/>
<dbReference type="EMBL" id="CP011144">
    <property type="protein sequence ID" value="AKC87080.1"/>
    <property type="molecule type" value="Genomic_DNA"/>
</dbReference>
<evidence type="ECO:0000313" key="3">
    <source>
        <dbReference type="Proteomes" id="UP000033067"/>
    </source>
</evidence>
<feature type="compositionally biased region" description="Polar residues" evidence="1">
    <location>
        <begin position="498"/>
        <end position="510"/>
    </location>
</feature>
<dbReference type="RefSeq" id="WP_052632078.1">
    <property type="nucleotide sequence ID" value="NZ_CP011144.1"/>
</dbReference>
<feature type="compositionally biased region" description="Low complexity" evidence="1">
    <location>
        <begin position="21"/>
        <end position="40"/>
    </location>
</feature>
<feature type="region of interest" description="Disordered" evidence="1">
    <location>
        <begin position="299"/>
        <end position="552"/>
    </location>
</feature>
<reference evidence="2 3" key="1">
    <citation type="journal article" date="2015" name="Genome Announc.">
        <title>Complete Genome Sequence of Pseudoxanthomonas suwonensis Strain J1, a Cellulose-Degrading Bacterium Isolated from Leaf- and Wood-Enriched Soil.</title>
        <authorList>
            <person name="Hou L."/>
            <person name="Jiang J."/>
            <person name="Xu Z."/>
            <person name="Zhou Y."/>
            <person name="Leung F.C."/>
        </authorList>
    </citation>
    <scope>NUCLEOTIDE SEQUENCE [LARGE SCALE GENOMIC DNA]</scope>
    <source>
        <strain evidence="2 3">J1</strain>
    </source>
</reference>
<sequence length="552" mass="60188">MRFRILFAASLILVAGCSRESTPASDGTAPPATSATPAASPQERLFGQEELDQMVAPIALYPDPLLAQVLMAATYPGEVADAAAWSKAHPDAQGDAAVRQVADQPWDASVQSLVAFPQALATLGQDPAWVQKLGDAFLAQPNDVMDAVQRLRGQAQAAGNLESNEYQKVTAQPVAAAPAPAPVPAGGTVAIEPAPQQAIIIEPAQPDVVYVPSYDPTTVYGTWAYPSYPPVYYPPPSAYYPVGTALASGIAFGVGLAITDAIWGDIGWHHWGRGDVDIDIDIDRYNNINVNRLDARDNTWRHDPAHRDGVPYRDQAHRDRHGRQLDGADRRAEFRGDDDARAQAREQARASMEKRGVEAPARTNTEARERAQQAGREQARERAQQVDRDQARERAQQVDRDQARERAQQVDRDQARERAQQVDRDQARERAQAATNREDRPRDAAQRAQQATPAQREQAREAVQNRPDAAQRIHQVQGNDQARAAARQQASQTRQASPHSNAFQGASHPSGSRAAAERGHASQATARQHAPASRPAGQQVSRPANPPRRGHR</sequence>